<dbReference type="RefSeq" id="WP_021171402.1">
    <property type="nucleotide sequence ID" value="NZ_CTRP01000016.1"/>
</dbReference>
<reference evidence="4" key="1">
    <citation type="submission" date="2015-03" db="EMBL/GenBank/DDBJ databases">
        <authorList>
            <person name="Nijsse Bart"/>
        </authorList>
    </citation>
    <scope>NUCLEOTIDE SEQUENCE [LARGE SCALE GENOMIC DNA]</scope>
</reference>
<keyword evidence="1" id="KW-0812">Transmembrane</keyword>
<feature type="transmembrane region" description="Helical" evidence="1">
    <location>
        <begin position="20"/>
        <end position="46"/>
    </location>
</feature>
<feature type="transmembrane region" description="Helical" evidence="1">
    <location>
        <begin position="58"/>
        <end position="78"/>
    </location>
</feature>
<dbReference type="GO" id="GO:0004175">
    <property type="term" value="F:endopeptidase activity"/>
    <property type="evidence" value="ECO:0007669"/>
    <property type="project" value="UniProtKB-ARBA"/>
</dbReference>
<evidence type="ECO:0000259" key="2">
    <source>
        <dbReference type="Pfam" id="PF02517"/>
    </source>
</evidence>
<feature type="transmembrane region" description="Helical" evidence="1">
    <location>
        <begin position="162"/>
        <end position="181"/>
    </location>
</feature>
<organism evidence="3 4">
    <name type="scientific">Sporomusa ovata</name>
    <dbReference type="NCBI Taxonomy" id="2378"/>
    <lineage>
        <taxon>Bacteria</taxon>
        <taxon>Bacillati</taxon>
        <taxon>Bacillota</taxon>
        <taxon>Negativicutes</taxon>
        <taxon>Selenomonadales</taxon>
        <taxon>Sporomusaceae</taxon>
        <taxon>Sporomusa</taxon>
    </lineage>
</organism>
<feature type="transmembrane region" description="Helical" evidence="1">
    <location>
        <begin position="201"/>
        <end position="220"/>
    </location>
</feature>
<dbReference type="Pfam" id="PF02517">
    <property type="entry name" value="Rce1-like"/>
    <property type="match status" value="1"/>
</dbReference>
<evidence type="ECO:0000313" key="3">
    <source>
        <dbReference type="EMBL" id="CQR75186.1"/>
    </source>
</evidence>
<evidence type="ECO:0000256" key="1">
    <source>
        <dbReference type="SAM" id="Phobius"/>
    </source>
</evidence>
<name>A0A0U1L667_9FIRM</name>
<keyword evidence="4" id="KW-1185">Reference proteome</keyword>
<dbReference type="GO" id="GO:0080120">
    <property type="term" value="P:CAAX-box protein maturation"/>
    <property type="evidence" value="ECO:0007669"/>
    <property type="project" value="UniProtKB-ARBA"/>
</dbReference>
<gene>
    <name evidence="3" type="ORF">SpAn4DRAFT_4550</name>
</gene>
<protein>
    <recommendedName>
        <fullName evidence="2">CAAX prenyl protease 2/Lysostaphin resistance protein A-like domain-containing protein</fullName>
    </recommendedName>
</protein>
<proteinExistence type="predicted"/>
<evidence type="ECO:0000313" key="4">
    <source>
        <dbReference type="Proteomes" id="UP000049855"/>
    </source>
</evidence>
<feature type="transmembrane region" description="Helical" evidence="1">
    <location>
        <begin position="129"/>
        <end position="150"/>
    </location>
</feature>
<dbReference type="InterPro" id="IPR003675">
    <property type="entry name" value="Rce1/LyrA-like_dom"/>
</dbReference>
<accession>A0A0U1L667</accession>
<dbReference type="EMBL" id="CTRP01000016">
    <property type="protein sequence ID" value="CQR75186.1"/>
    <property type="molecule type" value="Genomic_DNA"/>
</dbReference>
<keyword evidence="1" id="KW-1133">Transmembrane helix</keyword>
<dbReference type="AlphaFoldDB" id="A0A0U1L667"/>
<keyword evidence="1" id="KW-0472">Membrane</keyword>
<feature type="transmembrane region" description="Helical" evidence="1">
    <location>
        <begin position="99"/>
        <end position="117"/>
    </location>
</feature>
<sequence length="250" mass="28440">MIQTEFSAEQTAIIHPETELLIFGSYAGLYCIIIWICSLLIKNYPIPLFGCQGFGNDLWYLLFAKIIFLLIIPIFIYCNRGYNLSSLLQWKFQSKGKNTIATALFLTLGLLINHNYLPRIIEVKDHINIMMVLISFLIPLLTAAIPEEIFYRVILQTRIEKLFGRTIGIFCSSIAFSLFHFPSRFFLSNDMEGVAGNVLSVMMGTVFPIFIAGLIFGLLWSKFKNMYLLIALHAGIDFFPQLADLLGIKT</sequence>
<feature type="domain" description="CAAX prenyl protease 2/Lysostaphin resistance protein A-like" evidence="2">
    <location>
        <begin position="132"/>
        <end position="239"/>
    </location>
</feature>
<dbReference type="Proteomes" id="UP000049855">
    <property type="component" value="Unassembled WGS sequence"/>
</dbReference>